<dbReference type="EC" id="2.4.1.-" evidence="1"/>
<keyword evidence="1" id="KW-0808">Transferase</keyword>
<keyword evidence="1" id="KW-0328">Glycosyltransferase</keyword>
<dbReference type="SUPFAM" id="SSF53756">
    <property type="entry name" value="UDP-Glycosyltransferase/glycogen phosphorylase"/>
    <property type="match status" value="1"/>
</dbReference>
<evidence type="ECO:0000313" key="1">
    <source>
        <dbReference type="EMBL" id="SPP66134.1"/>
    </source>
</evidence>
<dbReference type="RefSeq" id="WP_146216206.1">
    <property type="nucleotide sequence ID" value="NZ_OUNR01000018.1"/>
</dbReference>
<dbReference type="InParanoid" id="A0A330L8U2"/>
<dbReference type="AlphaFoldDB" id="A0A330L8U2"/>
<name>A0A330L8U2_9BACT</name>
<sequence length="208" mass="23894">MKVLWLGHNLAFPPKGGALQRNYNLLLEVSKQCEVHVLAFDQPATRPSTVTADDCVKALTKFCATVEWVQLSSPSSRWRTSCRILGSWFGSDPYETRWLRHSEMADRLYSFLSHVSIDGIHFNTIGLAQYLPIVRRLGVNKRMAAVLNHHDVQSAQLLRRAAHETNYLSQALLKREARNVRRAEQFWCPLMDLNLTVSEEEKSLWMTL</sequence>
<dbReference type="OrthoDB" id="9807209at2"/>
<evidence type="ECO:0000313" key="2">
    <source>
        <dbReference type="Proteomes" id="UP000248168"/>
    </source>
</evidence>
<reference evidence="2" key="1">
    <citation type="submission" date="2018-04" db="EMBL/GenBank/DDBJ databases">
        <authorList>
            <person name="Lucker S."/>
            <person name="Sakoula D."/>
        </authorList>
    </citation>
    <scope>NUCLEOTIDE SEQUENCE [LARGE SCALE GENOMIC DNA]</scope>
</reference>
<gene>
    <name evidence="1" type="ORF">NITLEN_50174</name>
</gene>
<accession>A0A330L8U2</accession>
<dbReference type="Proteomes" id="UP000248168">
    <property type="component" value="Unassembled WGS sequence"/>
</dbReference>
<proteinExistence type="predicted"/>
<protein>
    <submittedName>
        <fullName evidence="1">Glycosyl transferase, group 1</fullName>
        <ecNumber evidence="1">2.4.1.-</ecNumber>
    </submittedName>
</protein>
<dbReference type="GO" id="GO:0016757">
    <property type="term" value="F:glycosyltransferase activity"/>
    <property type="evidence" value="ECO:0007669"/>
    <property type="project" value="UniProtKB-KW"/>
</dbReference>
<keyword evidence="2" id="KW-1185">Reference proteome</keyword>
<organism evidence="1 2">
    <name type="scientific">Nitrospira lenta</name>
    <dbReference type="NCBI Taxonomy" id="1436998"/>
    <lineage>
        <taxon>Bacteria</taxon>
        <taxon>Pseudomonadati</taxon>
        <taxon>Nitrospirota</taxon>
        <taxon>Nitrospiria</taxon>
        <taxon>Nitrospirales</taxon>
        <taxon>Nitrospiraceae</taxon>
        <taxon>Nitrospira</taxon>
    </lineage>
</organism>
<dbReference type="EMBL" id="OUNR01000018">
    <property type="protein sequence ID" value="SPP66134.1"/>
    <property type="molecule type" value="Genomic_DNA"/>
</dbReference>